<name>A0AA38GQW4_TAXCH</name>
<organism evidence="2 3">
    <name type="scientific">Taxus chinensis</name>
    <name type="common">Chinese yew</name>
    <name type="synonym">Taxus wallichiana var. chinensis</name>
    <dbReference type="NCBI Taxonomy" id="29808"/>
    <lineage>
        <taxon>Eukaryota</taxon>
        <taxon>Viridiplantae</taxon>
        <taxon>Streptophyta</taxon>
        <taxon>Embryophyta</taxon>
        <taxon>Tracheophyta</taxon>
        <taxon>Spermatophyta</taxon>
        <taxon>Pinopsida</taxon>
        <taxon>Pinidae</taxon>
        <taxon>Conifers II</taxon>
        <taxon>Cupressales</taxon>
        <taxon>Taxaceae</taxon>
        <taxon>Taxus</taxon>
    </lineage>
</organism>
<dbReference type="Proteomes" id="UP000824469">
    <property type="component" value="Unassembled WGS sequence"/>
</dbReference>
<evidence type="ECO:0000313" key="2">
    <source>
        <dbReference type="EMBL" id="KAH9326954.1"/>
    </source>
</evidence>
<protein>
    <submittedName>
        <fullName evidence="2">Uncharacterized protein</fullName>
    </submittedName>
</protein>
<keyword evidence="3" id="KW-1185">Reference proteome</keyword>
<evidence type="ECO:0000313" key="3">
    <source>
        <dbReference type="Proteomes" id="UP000824469"/>
    </source>
</evidence>
<sequence length="59" mass="6407">MEVEGICNGMEGTLGNRSAREEKMKELGDGRDEGREEETSIRVDVSTTGGGEEEVEEGM</sequence>
<feature type="non-terminal residue" evidence="2">
    <location>
        <position position="59"/>
    </location>
</feature>
<dbReference type="AlphaFoldDB" id="A0AA38GQW4"/>
<reference evidence="2 3" key="1">
    <citation type="journal article" date="2021" name="Nat. Plants">
        <title>The Taxus genome provides insights into paclitaxel biosynthesis.</title>
        <authorList>
            <person name="Xiong X."/>
            <person name="Gou J."/>
            <person name="Liao Q."/>
            <person name="Li Y."/>
            <person name="Zhou Q."/>
            <person name="Bi G."/>
            <person name="Li C."/>
            <person name="Du R."/>
            <person name="Wang X."/>
            <person name="Sun T."/>
            <person name="Guo L."/>
            <person name="Liang H."/>
            <person name="Lu P."/>
            <person name="Wu Y."/>
            <person name="Zhang Z."/>
            <person name="Ro D.K."/>
            <person name="Shang Y."/>
            <person name="Huang S."/>
            <person name="Yan J."/>
        </authorList>
    </citation>
    <scope>NUCLEOTIDE SEQUENCE [LARGE SCALE GENOMIC DNA]</scope>
    <source>
        <strain evidence="2">Ta-2019</strain>
    </source>
</reference>
<feature type="region of interest" description="Disordered" evidence="1">
    <location>
        <begin position="1"/>
        <end position="59"/>
    </location>
</feature>
<evidence type="ECO:0000256" key="1">
    <source>
        <dbReference type="SAM" id="MobiDB-lite"/>
    </source>
</evidence>
<gene>
    <name evidence="2" type="ORF">KI387_007132</name>
</gene>
<proteinExistence type="predicted"/>
<comment type="caution">
    <text evidence="2">The sequence shown here is derived from an EMBL/GenBank/DDBJ whole genome shotgun (WGS) entry which is preliminary data.</text>
</comment>
<feature type="compositionally biased region" description="Basic and acidic residues" evidence="1">
    <location>
        <begin position="18"/>
        <end position="41"/>
    </location>
</feature>
<accession>A0AA38GQW4</accession>
<dbReference type="EMBL" id="JAHRHJ020000002">
    <property type="protein sequence ID" value="KAH9326954.1"/>
    <property type="molecule type" value="Genomic_DNA"/>
</dbReference>